<accession>A0A5C7HHA2</accession>
<organism evidence="2 3">
    <name type="scientific">Acer yangbiense</name>
    <dbReference type="NCBI Taxonomy" id="1000413"/>
    <lineage>
        <taxon>Eukaryota</taxon>
        <taxon>Viridiplantae</taxon>
        <taxon>Streptophyta</taxon>
        <taxon>Embryophyta</taxon>
        <taxon>Tracheophyta</taxon>
        <taxon>Spermatophyta</taxon>
        <taxon>Magnoliopsida</taxon>
        <taxon>eudicotyledons</taxon>
        <taxon>Gunneridae</taxon>
        <taxon>Pentapetalae</taxon>
        <taxon>rosids</taxon>
        <taxon>malvids</taxon>
        <taxon>Sapindales</taxon>
        <taxon>Sapindaceae</taxon>
        <taxon>Hippocastanoideae</taxon>
        <taxon>Acereae</taxon>
        <taxon>Acer</taxon>
    </lineage>
</organism>
<protein>
    <submittedName>
        <fullName evidence="2">Uncharacterized protein</fullName>
    </submittedName>
</protein>
<dbReference type="PANTHER" id="PTHR37710:SF1">
    <property type="entry name" value="TRANSMEMBRANE PROTEIN"/>
    <property type="match status" value="1"/>
</dbReference>
<comment type="caution">
    <text evidence="2">The sequence shown here is derived from an EMBL/GenBank/DDBJ whole genome shotgun (WGS) entry which is preliminary data.</text>
</comment>
<dbReference type="AlphaFoldDB" id="A0A5C7HHA2"/>
<evidence type="ECO:0000256" key="1">
    <source>
        <dbReference type="SAM" id="MobiDB-lite"/>
    </source>
</evidence>
<keyword evidence="3" id="KW-1185">Reference proteome</keyword>
<gene>
    <name evidence="2" type="ORF">EZV62_017398</name>
</gene>
<dbReference type="PANTHER" id="PTHR37710">
    <property type="entry name" value="TRANSMEMBRANE PROTEIN"/>
    <property type="match status" value="1"/>
</dbReference>
<dbReference type="Proteomes" id="UP000323000">
    <property type="component" value="Chromosome 8"/>
</dbReference>
<dbReference type="EMBL" id="VAHF01000008">
    <property type="protein sequence ID" value="TXG56085.1"/>
    <property type="molecule type" value="Genomic_DNA"/>
</dbReference>
<evidence type="ECO:0000313" key="2">
    <source>
        <dbReference type="EMBL" id="TXG56085.1"/>
    </source>
</evidence>
<dbReference type="OrthoDB" id="1939616at2759"/>
<name>A0A5C7HHA2_9ROSI</name>
<proteinExistence type="predicted"/>
<feature type="region of interest" description="Disordered" evidence="1">
    <location>
        <begin position="165"/>
        <end position="214"/>
    </location>
</feature>
<evidence type="ECO:0000313" key="3">
    <source>
        <dbReference type="Proteomes" id="UP000323000"/>
    </source>
</evidence>
<sequence>MESTTTRMSSRHRRPPLHTCGVVFLMIAHSAYKGSQDFNGPIGSITKNLARFEKLVCPIICALLYQWLKMLSFSDKCILAIENTVESIFPKSSYVFNKVDELVQLTETLPGKFDDAMNKFLMINDQVPLLDWGLVQVISWLNLFSNRLTHWRRSEEKDIMIDSNSNECNIDSTSSTSSSGKPCTESSIRVELESKGKFRPSHSPPTYKEALEKGKGTRKTDYCCPKSIASVDEKRTTRENKDHDDDEDVFVVEKETEKGIDHQDCEYITKSDPIMELFESGWLTKSSKEPKENRLTLSSSFIG</sequence>
<reference evidence="3" key="1">
    <citation type="journal article" date="2019" name="Gigascience">
        <title>De novo genome assembly of the endangered Acer yangbiense, a plant species with extremely small populations endemic to Yunnan Province, China.</title>
        <authorList>
            <person name="Yang J."/>
            <person name="Wariss H.M."/>
            <person name="Tao L."/>
            <person name="Zhang R."/>
            <person name="Yun Q."/>
            <person name="Hollingsworth P."/>
            <person name="Dao Z."/>
            <person name="Luo G."/>
            <person name="Guo H."/>
            <person name="Ma Y."/>
            <person name="Sun W."/>
        </authorList>
    </citation>
    <scope>NUCLEOTIDE SEQUENCE [LARGE SCALE GENOMIC DNA]</scope>
    <source>
        <strain evidence="3">cv. Malutang</strain>
    </source>
</reference>